<dbReference type="InterPro" id="IPR036390">
    <property type="entry name" value="WH_DNA-bd_sf"/>
</dbReference>
<dbReference type="Pfam" id="PF00498">
    <property type="entry name" value="FHA"/>
    <property type="match status" value="1"/>
</dbReference>
<feature type="compositionally biased region" description="Polar residues" evidence="7">
    <location>
        <begin position="463"/>
        <end position="480"/>
    </location>
</feature>
<evidence type="ECO:0000313" key="10">
    <source>
        <dbReference type="EMBL" id="TDL29262.1"/>
    </source>
</evidence>
<dbReference type="InterPro" id="IPR001766">
    <property type="entry name" value="Fork_head_dom"/>
</dbReference>
<dbReference type="InterPro" id="IPR036388">
    <property type="entry name" value="WH-like_DNA-bd_sf"/>
</dbReference>
<comment type="subcellular location">
    <subcellularLocation>
        <location evidence="1 6">Nucleus</location>
    </subcellularLocation>
</comment>
<feature type="compositionally biased region" description="Basic and acidic residues" evidence="7">
    <location>
        <begin position="579"/>
        <end position="588"/>
    </location>
</feature>
<dbReference type="OrthoDB" id="5954824at2759"/>
<feature type="compositionally biased region" description="Basic residues" evidence="7">
    <location>
        <begin position="543"/>
        <end position="553"/>
    </location>
</feature>
<dbReference type="CDD" id="cd00059">
    <property type="entry name" value="FH_FOX"/>
    <property type="match status" value="1"/>
</dbReference>
<keyword evidence="3 6" id="KW-0238">DNA-binding</keyword>
<dbReference type="Pfam" id="PF00250">
    <property type="entry name" value="Forkhead"/>
    <property type="match status" value="1"/>
</dbReference>
<dbReference type="EMBL" id="ML170156">
    <property type="protein sequence ID" value="TDL29262.1"/>
    <property type="molecule type" value="Genomic_DNA"/>
</dbReference>
<keyword evidence="4" id="KW-0804">Transcription</keyword>
<dbReference type="GO" id="GO:0005634">
    <property type="term" value="C:nucleus"/>
    <property type="evidence" value="ECO:0007669"/>
    <property type="project" value="UniProtKB-SubCell"/>
</dbReference>
<evidence type="ECO:0000256" key="4">
    <source>
        <dbReference type="ARBA" id="ARBA00023163"/>
    </source>
</evidence>
<dbReference type="CDD" id="cd22701">
    <property type="entry name" value="FHA_FKH1-like"/>
    <property type="match status" value="1"/>
</dbReference>
<feature type="compositionally biased region" description="Polar residues" evidence="7">
    <location>
        <begin position="391"/>
        <end position="427"/>
    </location>
</feature>
<dbReference type="PANTHER" id="PTHR45881">
    <property type="entry name" value="CHECKPOINT SUPPRESSOR 1-LIKE, ISOFORM A-RELATED"/>
    <property type="match status" value="1"/>
</dbReference>
<evidence type="ECO:0000259" key="9">
    <source>
        <dbReference type="PROSITE" id="PS50039"/>
    </source>
</evidence>
<feature type="domain" description="Fork-head" evidence="9">
    <location>
        <begin position="232"/>
        <end position="318"/>
    </location>
</feature>
<evidence type="ECO:0000259" key="8">
    <source>
        <dbReference type="PROSITE" id="PS50006"/>
    </source>
</evidence>
<organism evidence="10 11">
    <name type="scientific">Rickenella mellea</name>
    <dbReference type="NCBI Taxonomy" id="50990"/>
    <lineage>
        <taxon>Eukaryota</taxon>
        <taxon>Fungi</taxon>
        <taxon>Dikarya</taxon>
        <taxon>Basidiomycota</taxon>
        <taxon>Agaricomycotina</taxon>
        <taxon>Agaricomycetes</taxon>
        <taxon>Hymenochaetales</taxon>
        <taxon>Rickenellaceae</taxon>
        <taxon>Rickenella</taxon>
    </lineage>
</organism>
<protein>
    <submittedName>
        <fullName evidence="10">Uncharacterized protein</fullName>
    </submittedName>
</protein>
<gene>
    <name evidence="10" type="ORF">BD410DRAFT_779603</name>
</gene>
<dbReference type="SUPFAM" id="SSF49879">
    <property type="entry name" value="SMAD/FHA domain"/>
    <property type="match status" value="1"/>
</dbReference>
<keyword evidence="5 6" id="KW-0539">Nucleus</keyword>
<feature type="compositionally biased region" description="Pro residues" evidence="7">
    <location>
        <begin position="146"/>
        <end position="159"/>
    </location>
</feature>
<dbReference type="PANTHER" id="PTHR45881:SF1">
    <property type="entry name" value="FORK HEAD PROTEIN HOMOLOG 2"/>
    <property type="match status" value="1"/>
</dbReference>
<dbReference type="VEuPathDB" id="FungiDB:BD410DRAFT_779603"/>
<feature type="region of interest" description="Disordered" evidence="7">
    <location>
        <begin position="540"/>
        <end position="619"/>
    </location>
</feature>
<dbReference type="SMART" id="SM00240">
    <property type="entry name" value="FHA"/>
    <property type="match status" value="1"/>
</dbReference>
<dbReference type="InterPro" id="IPR000253">
    <property type="entry name" value="FHA_dom"/>
</dbReference>
<feature type="domain" description="FHA" evidence="8">
    <location>
        <begin position="58"/>
        <end position="121"/>
    </location>
</feature>
<evidence type="ECO:0000256" key="7">
    <source>
        <dbReference type="SAM" id="MobiDB-lite"/>
    </source>
</evidence>
<dbReference type="SMART" id="SM00339">
    <property type="entry name" value="FH"/>
    <property type="match status" value="1"/>
</dbReference>
<evidence type="ECO:0000256" key="1">
    <source>
        <dbReference type="ARBA" id="ARBA00004123"/>
    </source>
</evidence>
<reference evidence="10 11" key="1">
    <citation type="submission" date="2018-06" db="EMBL/GenBank/DDBJ databases">
        <title>A transcriptomic atlas of mushroom development highlights an independent origin of complex multicellularity.</title>
        <authorList>
            <consortium name="DOE Joint Genome Institute"/>
            <person name="Krizsan K."/>
            <person name="Almasi E."/>
            <person name="Merenyi Z."/>
            <person name="Sahu N."/>
            <person name="Viragh M."/>
            <person name="Koszo T."/>
            <person name="Mondo S."/>
            <person name="Kiss B."/>
            <person name="Balint B."/>
            <person name="Kues U."/>
            <person name="Barry K."/>
            <person name="Hegedus J.C."/>
            <person name="Henrissat B."/>
            <person name="Johnson J."/>
            <person name="Lipzen A."/>
            <person name="Ohm R."/>
            <person name="Nagy I."/>
            <person name="Pangilinan J."/>
            <person name="Yan J."/>
            <person name="Xiong Y."/>
            <person name="Grigoriev I.V."/>
            <person name="Hibbett D.S."/>
            <person name="Nagy L.G."/>
        </authorList>
    </citation>
    <scope>NUCLEOTIDE SEQUENCE [LARGE SCALE GENOMIC DNA]</scope>
    <source>
        <strain evidence="10 11">SZMC22713</strain>
    </source>
</reference>
<sequence length="724" mass="76993">MTTIDTTTGLSAEDDTIIVDEPVQDLPEPNTEASPDKISAYYSLAFPNFTYYLQTLTVTIGRRSVRVGSASSSETTPIDVDLGPLKSVSRLHAKIEYEEENERFVLVVLGRNGAWVDGIWSGSGSRVPLGPRSQIQIATRTFNFVLPPPPAPEDSPSPSSPSSTTRHLSPSIDVTSLSPASSLPPPSPGIDAPSLSIMEAHINKPNAKANGRKRKKPDPDHPKPLPSEMPPRPQFTYAQLCYRAIKALEGKATLQEICHWVAENFDWYRYNEGSGWESSIRHNLSSNRSFKKMDRCAGERGKGFFWSVDPKFEHTFEETELKPGSSSSQSPKDGGKRKDGGGGKAKNGKGASVLDPPLKRSVKGESKTPLPPPLTSTPLPAFSSTPAKNLGSATTENPSENAALSSISRIQSAASTAQPPSGQTSHSTTGQNGTQANNTSSLPSIPPDMIVPIVIGPMPSPNPMSLTADSHNSTAHGTSAHLSTPPIALRGDTIILNPTIFSSLTPEQLKELEALGARKAIDILQGYIVRFLKERIKNDGVRGRGKGRTKRGRSSAVKGRGLPKDDASGAASSGAEGLTKADEIKRGSDITAPASGSTSSKSKSKIDTSYGPFTTTPLPLRQSIPNGYYPQSAAASAVIASGISTPTQASTYQTFNNAVPSIVASKPPVPVRVFSPPPMAQLHPPTPMGPVQTVSQDTPTNDLQIGVEEPAFKKRRLELTEVGG</sequence>
<accession>A0A4R5XEU4</accession>
<dbReference type="InterPro" id="IPR008984">
    <property type="entry name" value="SMAD_FHA_dom_sf"/>
</dbReference>
<dbReference type="Proteomes" id="UP000294933">
    <property type="component" value="Unassembled WGS sequence"/>
</dbReference>
<dbReference type="STRING" id="50990.A0A4R5XEU4"/>
<evidence type="ECO:0000256" key="3">
    <source>
        <dbReference type="ARBA" id="ARBA00023125"/>
    </source>
</evidence>
<evidence type="ECO:0000256" key="5">
    <source>
        <dbReference type="ARBA" id="ARBA00023242"/>
    </source>
</evidence>
<keyword evidence="11" id="KW-1185">Reference proteome</keyword>
<dbReference type="AlphaFoldDB" id="A0A4R5XEU4"/>
<evidence type="ECO:0000313" key="11">
    <source>
        <dbReference type="Proteomes" id="UP000294933"/>
    </source>
</evidence>
<feature type="compositionally biased region" description="Low complexity" evidence="7">
    <location>
        <begin position="428"/>
        <end position="439"/>
    </location>
</feature>
<feature type="compositionally biased region" description="Low complexity" evidence="7">
    <location>
        <begin position="376"/>
        <end position="387"/>
    </location>
</feature>
<dbReference type="GO" id="GO:0000978">
    <property type="term" value="F:RNA polymerase II cis-regulatory region sequence-specific DNA binding"/>
    <property type="evidence" value="ECO:0007669"/>
    <property type="project" value="TreeGrafter"/>
</dbReference>
<dbReference type="Gene3D" id="2.60.200.20">
    <property type="match status" value="1"/>
</dbReference>
<dbReference type="GO" id="GO:0000981">
    <property type="term" value="F:DNA-binding transcription factor activity, RNA polymerase II-specific"/>
    <property type="evidence" value="ECO:0007669"/>
    <property type="project" value="TreeGrafter"/>
</dbReference>
<evidence type="ECO:0000256" key="6">
    <source>
        <dbReference type="PROSITE-ProRule" id="PRU00089"/>
    </source>
</evidence>
<keyword evidence="2" id="KW-0805">Transcription regulation</keyword>
<feature type="compositionally biased region" description="Low complexity" evidence="7">
    <location>
        <begin position="160"/>
        <end position="181"/>
    </location>
</feature>
<dbReference type="Gene3D" id="1.10.10.10">
    <property type="entry name" value="Winged helix-like DNA-binding domain superfamily/Winged helix DNA-binding domain"/>
    <property type="match status" value="1"/>
</dbReference>
<feature type="DNA-binding region" description="Fork-head" evidence="6">
    <location>
        <begin position="232"/>
        <end position="318"/>
    </location>
</feature>
<feature type="compositionally biased region" description="Low complexity" evidence="7">
    <location>
        <begin position="568"/>
        <end position="577"/>
    </location>
</feature>
<dbReference type="PROSITE" id="PS50039">
    <property type="entry name" value="FORK_HEAD_3"/>
    <property type="match status" value="1"/>
</dbReference>
<feature type="region of interest" description="Disordered" evidence="7">
    <location>
        <begin position="316"/>
        <end position="480"/>
    </location>
</feature>
<evidence type="ECO:0000256" key="2">
    <source>
        <dbReference type="ARBA" id="ARBA00023015"/>
    </source>
</evidence>
<name>A0A4R5XEU4_9AGAM</name>
<dbReference type="SUPFAM" id="SSF46785">
    <property type="entry name" value="Winged helix' DNA-binding domain"/>
    <property type="match status" value="1"/>
</dbReference>
<proteinExistence type="predicted"/>
<dbReference type="PROSITE" id="PS50006">
    <property type="entry name" value="FHA_DOMAIN"/>
    <property type="match status" value="1"/>
</dbReference>
<dbReference type="PRINTS" id="PR00053">
    <property type="entry name" value="FORKHEAD"/>
</dbReference>
<feature type="region of interest" description="Disordered" evidence="7">
    <location>
        <begin position="144"/>
        <end position="232"/>
    </location>
</feature>